<protein>
    <submittedName>
        <fullName evidence="1">Uncharacterized protein</fullName>
    </submittedName>
</protein>
<gene>
    <name evidence="1" type="ORF">LOK49_LG13G02000</name>
</gene>
<sequence>MQQEIEEDKEEGWQTVKSKGKKMIGEPNEGEGSQGGNSPPLVQPQHRESLIPVNSDAPLKILHDEILGLAQVLSPQGNQIMDEVEMATLSAITAVLEEDNNPTETEPLTEIEDTQKSTPAASSSKKKNKVAIQ</sequence>
<reference evidence="1 2" key="1">
    <citation type="journal article" date="2022" name="Plant J.">
        <title>Chromosome-level genome of Camellia lanceoleosa provides a valuable resource for understanding genome evolution and self-incompatibility.</title>
        <authorList>
            <person name="Gong W."/>
            <person name="Xiao S."/>
            <person name="Wang L."/>
            <person name="Liao Z."/>
            <person name="Chang Y."/>
            <person name="Mo W."/>
            <person name="Hu G."/>
            <person name="Li W."/>
            <person name="Zhao G."/>
            <person name="Zhu H."/>
            <person name="Hu X."/>
            <person name="Ji K."/>
            <person name="Xiang X."/>
            <person name="Song Q."/>
            <person name="Yuan D."/>
            <person name="Jin S."/>
            <person name="Zhang L."/>
        </authorList>
    </citation>
    <scope>NUCLEOTIDE SEQUENCE [LARGE SCALE GENOMIC DNA]</scope>
    <source>
        <strain evidence="1">SQ_2022a</strain>
    </source>
</reference>
<feature type="non-terminal residue" evidence="1">
    <location>
        <position position="133"/>
    </location>
</feature>
<dbReference type="Proteomes" id="UP001060215">
    <property type="component" value="Chromosome 14"/>
</dbReference>
<keyword evidence="2" id="KW-1185">Reference proteome</keyword>
<name>A0ACC0FG19_9ERIC</name>
<dbReference type="EMBL" id="CM045771">
    <property type="protein sequence ID" value="KAI7987701.1"/>
    <property type="molecule type" value="Genomic_DNA"/>
</dbReference>
<evidence type="ECO:0000313" key="1">
    <source>
        <dbReference type="EMBL" id="KAI7987701.1"/>
    </source>
</evidence>
<comment type="caution">
    <text evidence="1">The sequence shown here is derived from an EMBL/GenBank/DDBJ whole genome shotgun (WGS) entry which is preliminary data.</text>
</comment>
<evidence type="ECO:0000313" key="2">
    <source>
        <dbReference type="Proteomes" id="UP001060215"/>
    </source>
</evidence>
<organism evidence="1 2">
    <name type="scientific">Camellia lanceoleosa</name>
    <dbReference type="NCBI Taxonomy" id="1840588"/>
    <lineage>
        <taxon>Eukaryota</taxon>
        <taxon>Viridiplantae</taxon>
        <taxon>Streptophyta</taxon>
        <taxon>Embryophyta</taxon>
        <taxon>Tracheophyta</taxon>
        <taxon>Spermatophyta</taxon>
        <taxon>Magnoliopsida</taxon>
        <taxon>eudicotyledons</taxon>
        <taxon>Gunneridae</taxon>
        <taxon>Pentapetalae</taxon>
        <taxon>asterids</taxon>
        <taxon>Ericales</taxon>
        <taxon>Theaceae</taxon>
        <taxon>Camellia</taxon>
    </lineage>
</organism>
<proteinExistence type="predicted"/>
<accession>A0ACC0FG19</accession>